<evidence type="ECO:0000256" key="7">
    <source>
        <dbReference type="ARBA" id="ARBA00023065"/>
    </source>
</evidence>
<dbReference type="SUPFAM" id="SSF56935">
    <property type="entry name" value="Porins"/>
    <property type="match status" value="1"/>
</dbReference>
<dbReference type="InterPro" id="IPR000531">
    <property type="entry name" value="Beta-barrel_TonB"/>
</dbReference>
<dbReference type="AlphaFoldDB" id="A0A7W6BX74"/>
<dbReference type="InterPro" id="IPR012910">
    <property type="entry name" value="Plug_dom"/>
</dbReference>
<evidence type="ECO:0000256" key="5">
    <source>
        <dbReference type="ARBA" id="ARBA00022692"/>
    </source>
</evidence>
<keyword evidence="9 11" id="KW-0472">Membrane</keyword>
<evidence type="ECO:0000313" key="15">
    <source>
        <dbReference type="EMBL" id="MBB3939606.1"/>
    </source>
</evidence>
<dbReference type="InterPro" id="IPR036942">
    <property type="entry name" value="Beta-barrel_TonB_sf"/>
</dbReference>
<evidence type="ECO:0000259" key="14">
    <source>
        <dbReference type="SMART" id="SM00965"/>
    </source>
</evidence>
<dbReference type="GO" id="GO:0006826">
    <property type="term" value="P:iron ion transport"/>
    <property type="evidence" value="ECO:0007669"/>
    <property type="project" value="UniProtKB-KW"/>
</dbReference>
<dbReference type="PANTHER" id="PTHR32552:SF81">
    <property type="entry name" value="TONB-DEPENDENT OUTER MEMBRANE RECEPTOR"/>
    <property type="match status" value="1"/>
</dbReference>
<dbReference type="Pfam" id="PF07715">
    <property type="entry name" value="Plug"/>
    <property type="match status" value="1"/>
</dbReference>
<protein>
    <submittedName>
        <fullName evidence="15">Outer membrane receptor protein involved in Fe transport</fullName>
    </submittedName>
</protein>
<keyword evidence="16" id="KW-1185">Reference proteome</keyword>
<dbReference type="PANTHER" id="PTHR32552">
    <property type="entry name" value="FERRICHROME IRON RECEPTOR-RELATED"/>
    <property type="match status" value="1"/>
</dbReference>
<evidence type="ECO:0000256" key="8">
    <source>
        <dbReference type="ARBA" id="ARBA00023077"/>
    </source>
</evidence>
<evidence type="ECO:0000256" key="4">
    <source>
        <dbReference type="ARBA" id="ARBA00022496"/>
    </source>
</evidence>
<accession>A0A7W6BX74</accession>
<proteinExistence type="inferred from homology"/>
<evidence type="ECO:0000256" key="2">
    <source>
        <dbReference type="ARBA" id="ARBA00022448"/>
    </source>
</evidence>
<comment type="caution">
    <text evidence="15">The sequence shown here is derived from an EMBL/GenBank/DDBJ whole genome shotgun (WGS) entry which is preliminary data.</text>
</comment>
<keyword evidence="2 11" id="KW-0813">Transport</keyword>
<dbReference type="Pfam" id="PF00593">
    <property type="entry name" value="TonB_dep_Rec_b-barrel"/>
    <property type="match status" value="1"/>
</dbReference>
<evidence type="ECO:0000256" key="13">
    <source>
        <dbReference type="SAM" id="MobiDB-lite"/>
    </source>
</evidence>
<feature type="region of interest" description="Disordered" evidence="13">
    <location>
        <begin position="88"/>
        <end position="110"/>
    </location>
</feature>
<evidence type="ECO:0000256" key="9">
    <source>
        <dbReference type="ARBA" id="ARBA00023136"/>
    </source>
</evidence>
<feature type="domain" description="Secretin/TonB short N-terminal" evidence="14">
    <location>
        <begin position="39"/>
        <end position="90"/>
    </location>
</feature>
<dbReference type="InterPro" id="IPR039426">
    <property type="entry name" value="TonB-dep_rcpt-like"/>
</dbReference>
<comment type="subcellular location">
    <subcellularLocation>
        <location evidence="1 11">Cell outer membrane</location>
        <topology evidence="1 11">Multi-pass membrane protein</topology>
    </subcellularLocation>
</comment>
<keyword evidence="10 11" id="KW-0998">Cell outer membrane</keyword>
<dbReference type="EMBL" id="JACIDY010000002">
    <property type="protein sequence ID" value="MBB3939606.1"/>
    <property type="molecule type" value="Genomic_DNA"/>
</dbReference>
<name>A0A7W6BX74_9SPHN</name>
<dbReference type="Proteomes" id="UP000561459">
    <property type="component" value="Unassembled WGS sequence"/>
</dbReference>
<evidence type="ECO:0000256" key="12">
    <source>
        <dbReference type="RuleBase" id="RU003357"/>
    </source>
</evidence>
<dbReference type="SMART" id="SM00965">
    <property type="entry name" value="STN"/>
    <property type="match status" value="1"/>
</dbReference>
<keyword evidence="7" id="KW-0406">Ion transport</keyword>
<dbReference type="Pfam" id="PF07660">
    <property type="entry name" value="STN"/>
    <property type="match status" value="1"/>
</dbReference>
<evidence type="ECO:0000313" key="16">
    <source>
        <dbReference type="Proteomes" id="UP000561459"/>
    </source>
</evidence>
<keyword evidence="3 11" id="KW-1134">Transmembrane beta strand</keyword>
<comment type="similarity">
    <text evidence="11 12">Belongs to the TonB-dependent receptor family.</text>
</comment>
<reference evidence="15 16" key="1">
    <citation type="submission" date="2020-08" db="EMBL/GenBank/DDBJ databases">
        <title>Genomic Encyclopedia of Type Strains, Phase IV (KMG-IV): sequencing the most valuable type-strain genomes for metagenomic binning, comparative biology and taxonomic classification.</title>
        <authorList>
            <person name="Goeker M."/>
        </authorList>
    </citation>
    <scope>NUCLEOTIDE SEQUENCE [LARGE SCALE GENOMIC DNA]</scope>
    <source>
        <strain evidence="15 16">DSM 27568</strain>
    </source>
</reference>
<keyword evidence="8 12" id="KW-0798">TonB box</keyword>
<sequence length="777" mass="83078">MALGALIATPAQARSVRQFSIPAGSLSGALLVYAQQAGVSISISDALKISQRTGGLKGRYEISDALRRLLKGSGLTFTFVDPTTVRIGRISTPPPRPAVRPVAPAPSKPPPMVSAPDIVVIGTKQRATLADYPASISILQLTPADTARGGADGTSAVLNHVPGLASTNLGPGRNKVFIRGIADSSFNGESQATISQYLGDARLIYSAPDPNLLLYDIERVEVLEGPQGTLYGAGTLGGIIQLVPRAPDLESASGAVSAGLRLTQHGAPGFDASAVANLPIVSDRLAARVVAYGSQEGGYIDDTLRRLSNINRNRITGVRAGLRWKPASDWTIDLGLVSQNISSRDGQYADTAIGTLSRASAIAQPFDNDYRMVNFAIKHAAGATELVSSTSYARQNYDTTFDATRIPGVSAPRIYSELNDISLLAHETRASGQFNGRGRWIVGVSALFNQDRSSRELGLVDRPQMLASVTNDTVDTALFGEGTWPLFRHLDVTLGGRLSYVRQVSKLAGAEDRNSESRRTQFRGLPSAAVSWRRNNWLIYARYQEGYRPGALQISGLGGRLAAERFERDHISTVELGMRFGVRPGSRLTGSIVGANASWDDIQADLVNLQGLPYTANIGSGTVHTLSAQLAWKPRPNVSIDASGFVTASNLSELAPDYASVRNRDLPNIADAGWRLAATYDHDLGRAHLWLDAAVRYNGNSRLAVREPFDLPQGGFYDASIGGRLALGNLGFSLDFSNLFDSRANTFAFGNPFSLAGGTQTTPLRPRSVRFGIDATF</sequence>
<keyword evidence="6" id="KW-0408">Iron</keyword>
<keyword evidence="15" id="KW-0675">Receptor</keyword>
<organism evidence="15 16">
    <name type="scientific">Novosphingobium fluoreni</name>
    <dbReference type="NCBI Taxonomy" id="1391222"/>
    <lineage>
        <taxon>Bacteria</taxon>
        <taxon>Pseudomonadati</taxon>
        <taxon>Pseudomonadota</taxon>
        <taxon>Alphaproteobacteria</taxon>
        <taxon>Sphingomonadales</taxon>
        <taxon>Sphingomonadaceae</taxon>
        <taxon>Novosphingobium</taxon>
    </lineage>
</organism>
<dbReference type="GO" id="GO:0009279">
    <property type="term" value="C:cell outer membrane"/>
    <property type="evidence" value="ECO:0007669"/>
    <property type="project" value="UniProtKB-SubCell"/>
</dbReference>
<evidence type="ECO:0000256" key="3">
    <source>
        <dbReference type="ARBA" id="ARBA00022452"/>
    </source>
</evidence>
<dbReference type="Gene3D" id="2.40.170.20">
    <property type="entry name" value="TonB-dependent receptor, beta-barrel domain"/>
    <property type="match status" value="1"/>
</dbReference>
<evidence type="ECO:0000256" key="1">
    <source>
        <dbReference type="ARBA" id="ARBA00004571"/>
    </source>
</evidence>
<keyword evidence="5 11" id="KW-0812">Transmembrane</keyword>
<keyword evidence="4" id="KW-0410">Iron transport</keyword>
<dbReference type="RefSeq" id="WP_183616309.1">
    <property type="nucleotide sequence ID" value="NZ_JACIDY010000002.1"/>
</dbReference>
<evidence type="ECO:0000256" key="11">
    <source>
        <dbReference type="PROSITE-ProRule" id="PRU01360"/>
    </source>
</evidence>
<feature type="compositionally biased region" description="Pro residues" evidence="13">
    <location>
        <begin position="92"/>
        <end position="110"/>
    </location>
</feature>
<dbReference type="Gene3D" id="3.55.50.30">
    <property type="match status" value="1"/>
</dbReference>
<dbReference type="InterPro" id="IPR011662">
    <property type="entry name" value="Secretin/TonB_short_N"/>
</dbReference>
<evidence type="ECO:0000256" key="10">
    <source>
        <dbReference type="ARBA" id="ARBA00023237"/>
    </source>
</evidence>
<dbReference type="PROSITE" id="PS52016">
    <property type="entry name" value="TONB_DEPENDENT_REC_3"/>
    <property type="match status" value="1"/>
</dbReference>
<gene>
    <name evidence="15" type="ORF">GGR39_001246</name>
</gene>
<evidence type="ECO:0000256" key="6">
    <source>
        <dbReference type="ARBA" id="ARBA00023004"/>
    </source>
</evidence>